<gene>
    <name evidence="1" type="ORF">F5147DRAFT_541687</name>
</gene>
<name>A0A9P7JX11_9AGAM</name>
<sequence length="290" mass="32278">THGPDHKVVPVADLWDAISSSPFYQVNETCDLYEELQSALALGEQLFSMLLAPASEEIGFDDEMESDFGIELLVSPDNPNYPWPSKAHYITALLFSSPRLPFSEAQKKAVLSWAKELGAHDVPSLYALNRLQESVQTLVGNPTEKITARSGNIFYLNDVGKAIAKDYANPLTHFVMQDYPEDGGKGMSQVFNGEKMLFELPSPPAAKVDGEIYFVNELLQDASGDYFIPERFFFALYSSTNDGADKQLHALGRAVQQTEDGFIVSDEQEMIPTSNFQRSFREISANDNEL</sequence>
<dbReference type="AlphaFoldDB" id="A0A9P7JX11"/>
<dbReference type="Proteomes" id="UP000823399">
    <property type="component" value="Unassembled WGS sequence"/>
</dbReference>
<organism evidence="1 2">
    <name type="scientific">Suillus discolor</name>
    <dbReference type="NCBI Taxonomy" id="1912936"/>
    <lineage>
        <taxon>Eukaryota</taxon>
        <taxon>Fungi</taxon>
        <taxon>Dikarya</taxon>
        <taxon>Basidiomycota</taxon>
        <taxon>Agaricomycotina</taxon>
        <taxon>Agaricomycetes</taxon>
        <taxon>Agaricomycetidae</taxon>
        <taxon>Boletales</taxon>
        <taxon>Suillineae</taxon>
        <taxon>Suillaceae</taxon>
        <taxon>Suillus</taxon>
    </lineage>
</organism>
<keyword evidence="2" id="KW-1185">Reference proteome</keyword>
<dbReference type="GeneID" id="64692504"/>
<proteinExistence type="predicted"/>
<dbReference type="OrthoDB" id="2689033at2759"/>
<feature type="non-terminal residue" evidence="1">
    <location>
        <position position="290"/>
    </location>
</feature>
<evidence type="ECO:0000313" key="1">
    <source>
        <dbReference type="EMBL" id="KAG2113545.1"/>
    </source>
</evidence>
<protein>
    <submittedName>
        <fullName evidence="1">Uncharacterized protein</fullName>
    </submittedName>
</protein>
<feature type="non-terminal residue" evidence="1">
    <location>
        <position position="1"/>
    </location>
</feature>
<evidence type="ECO:0000313" key="2">
    <source>
        <dbReference type="Proteomes" id="UP000823399"/>
    </source>
</evidence>
<dbReference type="RefSeq" id="XP_041295932.1">
    <property type="nucleotide sequence ID" value="XM_041430245.1"/>
</dbReference>
<dbReference type="EMBL" id="JABBWM010000012">
    <property type="protein sequence ID" value="KAG2113545.1"/>
    <property type="molecule type" value="Genomic_DNA"/>
</dbReference>
<reference evidence="1" key="1">
    <citation type="journal article" date="2020" name="New Phytol.">
        <title>Comparative genomics reveals dynamic genome evolution in host specialist ectomycorrhizal fungi.</title>
        <authorList>
            <person name="Lofgren L.A."/>
            <person name="Nguyen N.H."/>
            <person name="Vilgalys R."/>
            <person name="Ruytinx J."/>
            <person name="Liao H.L."/>
            <person name="Branco S."/>
            <person name="Kuo A."/>
            <person name="LaButti K."/>
            <person name="Lipzen A."/>
            <person name="Andreopoulos W."/>
            <person name="Pangilinan J."/>
            <person name="Riley R."/>
            <person name="Hundley H."/>
            <person name="Na H."/>
            <person name="Barry K."/>
            <person name="Grigoriev I.V."/>
            <person name="Stajich J.E."/>
            <person name="Kennedy P.G."/>
        </authorList>
    </citation>
    <scope>NUCLEOTIDE SEQUENCE</scope>
    <source>
        <strain evidence="1">FC423</strain>
    </source>
</reference>
<accession>A0A9P7JX11</accession>
<comment type="caution">
    <text evidence="1">The sequence shown here is derived from an EMBL/GenBank/DDBJ whole genome shotgun (WGS) entry which is preliminary data.</text>
</comment>